<feature type="transmembrane region" description="Helical" evidence="1">
    <location>
        <begin position="81"/>
        <end position="99"/>
    </location>
</feature>
<feature type="transmembrane region" description="Helical" evidence="1">
    <location>
        <begin position="127"/>
        <end position="151"/>
    </location>
</feature>
<organism evidence="3 4">
    <name type="scientific">Mediterraneibacter gnavus</name>
    <name type="common">Ruminococcus gnavus</name>
    <dbReference type="NCBI Taxonomy" id="33038"/>
    <lineage>
        <taxon>Bacteria</taxon>
        <taxon>Bacillati</taxon>
        <taxon>Bacillota</taxon>
        <taxon>Clostridia</taxon>
        <taxon>Lachnospirales</taxon>
        <taxon>Lachnospiraceae</taxon>
        <taxon>Mediterraneibacter</taxon>
    </lineage>
</organism>
<dbReference type="AlphaFoldDB" id="A0A412BNQ6"/>
<dbReference type="EMBL" id="QRTJ01000069">
    <property type="protein sequence ID" value="RGQ58412.1"/>
    <property type="molecule type" value="Genomic_DNA"/>
</dbReference>
<dbReference type="Proteomes" id="UP000286137">
    <property type="component" value="Unassembled WGS sequence"/>
</dbReference>
<feature type="transmembrane region" description="Helical" evidence="1">
    <location>
        <begin position="59"/>
        <end position="75"/>
    </location>
</feature>
<feature type="transmembrane region" description="Helical" evidence="1">
    <location>
        <begin position="212"/>
        <end position="232"/>
    </location>
</feature>
<evidence type="ECO:0000313" key="2">
    <source>
        <dbReference type="EMBL" id="MDB8688876.1"/>
    </source>
</evidence>
<comment type="caution">
    <text evidence="3">The sequence shown here is derived from an EMBL/GenBank/DDBJ whole genome shotgun (WGS) entry which is preliminary data.</text>
</comment>
<evidence type="ECO:0000313" key="3">
    <source>
        <dbReference type="EMBL" id="RGQ58412.1"/>
    </source>
</evidence>
<accession>A0A412BNQ6</accession>
<dbReference type="RefSeq" id="WP_117995091.1">
    <property type="nucleotide sequence ID" value="NZ_JAQMLA010000147.1"/>
</dbReference>
<keyword evidence="1" id="KW-0812">Transmembrane</keyword>
<feature type="transmembrane region" description="Helical" evidence="1">
    <location>
        <begin position="157"/>
        <end position="180"/>
    </location>
</feature>
<keyword evidence="1" id="KW-0472">Membrane</keyword>
<proteinExistence type="predicted"/>
<feature type="transmembrane region" description="Helical" evidence="1">
    <location>
        <begin position="187"/>
        <end position="206"/>
    </location>
</feature>
<evidence type="ECO:0000256" key="1">
    <source>
        <dbReference type="SAM" id="Phobius"/>
    </source>
</evidence>
<name>A0A412BNQ6_MEDGN</name>
<gene>
    <name evidence="3" type="ORF">DWY88_17450</name>
    <name evidence="2" type="ORF">PNW85_19985</name>
</gene>
<keyword evidence="1" id="KW-1133">Transmembrane helix</keyword>
<dbReference type="Proteomes" id="UP001212160">
    <property type="component" value="Unassembled WGS sequence"/>
</dbReference>
<sequence length="256" mass="29289">MKDKELKRKLQQLHIPQYDEHKLEKVISEAKKIHLFPENQRMTNTEFFFNQMGFISKKVWGLKIIFSLFILYLLIAEDINISNWMWTLIAIAGPILCLFNAKEICNVFQAGMLEIQIAAKHSFSKVLMIRLIAFGTFDLFFLICSAILLSIVKETVIWQIILYGTVPYEIMCFGCMYILNKCHEENVLLYSTTWGICLSSSIVILKISGVELFATCYFAIWLVFGLIAVSGVGMEIKQLLNKTGGNLNEISNGTFI</sequence>
<reference evidence="2" key="2">
    <citation type="submission" date="2023-01" db="EMBL/GenBank/DDBJ databases">
        <title>Human gut microbiome strain richness.</title>
        <authorList>
            <person name="Chen-Liaw A."/>
        </authorList>
    </citation>
    <scope>NUCLEOTIDE SEQUENCE</scope>
    <source>
        <strain evidence="2">RTP21484st1_H11_RTP21484_190118</strain>
    </source>
</reference>
<reference evidence="3 4" key="1">
    <citation type="submission" date="2018-08" db="EMBL/GenBank/DDBJ databases">
        <title>A genome reference for cultivated species of the human gut microbiota.</title>
        <authorList>
            <person name="Zou Y."/>
            <person name="Xue W."/>
            <person name="Luo G."/>
        </authorList>
    </citation>
    <scope>NUCLEOTIDE SEQUENCE [LARGE SCALE GENOMIC DNA]</scope>
    <source>
        <strain evidence="3 4">AF27-4BH</strain>
    </source>
</reference>
<evidence type="ECO:0000313" key="4">
    <source>
        <dbReference type="Proteomes" id="UP000286137"/>
    </source>
</evidence>
<protein>
    <submittedName>
        <fullName evidence="3">Uncharacterized protein</fullName>
    </submittedName>
</protein>
<dbReference type="EMBL" id="JAQMLA010000147">
    <property type="protein sequence ID" value="MDB8688876.1"/>
    <property type="molecule type" value="Genomic_DNA"/>
</dbReference>